<evidence type="ECO:0000256" key="5">
    <source>
        <dbReference type="ARBA" id="ARBA00022692"/>
    </source>
</evidence>
<organism evidence="13 14">
    <name type="scientific">Tropilaelaps mercedesae</name>
    <dbReference type="NCBI Taxonomy" id="418985"/>
    <lineage>
        <taxon>Eukaryota</taxon>
        <taxon>Metazoa</taxon>
        <taxon>Ecdysozoa</taxon>
        <taxon>Arthropoda</taxon>
        <taxon>Chelicerata</taxon>
        <taxon>Arachnida</taxon>
        <taxon>Acari</taxon>
        <taxon>Parasitiformes</taxon>
        <taxon>Mesostigmata</taxon>
        <taxon>Gamasina</taxon>
        <taxon>Dermanyssoidea</taxon>
        <taxon>Laelapidae</taxon>
        <taxon>Tropilaelaps</taxon>
    </lineage>
</organism>
<keyword evidence="9" id="KW-0472">Membrane</keyword>
<dbReference type="Proteomes" id="UP000192247">
    <property type="component" value="Unassembled WGS sequence"/>
</dbReference>
<keyword evidence="6" id="KW-1133">Transmembrane helix</keyword>
<evidence type="ECO:0000256" key="9">
    <source>
        <dbReference type="ARBA" id="ARBA00023136"/>
    </source>
</evidence>
<evidence type="ECO:0000313" key="13">
    <source>
        <dbReference type="EMBL" id="OQR78379.1"/>
    </source>
</evidence>
<evidence type="ECO:0000256" key="11">
    <source>
        <dbReference type="ARBA" id="ARBA00023303"/>
    </source>
</evidence>
<keyword evidence="4 12" id="KW-0894">Sodium channel</keyword>
<dbReference type="Pfam" id="PF00858">
    <property type="entry name" value="ASC"/>
    <property type="match status" value="1"/>
</dbReference>
<evidence type="ECO:0000256" key="8">
    <source>
        <dbReference type="ARBA" id="ARBA00023065"/>
    </source>
</evidence>
<protein>
    <submittedName>
        <fullName evidence="13">Uncharacterized protein</fullName>
    </submittedName>
</protein>
<keyword evidence="14" id="KW-1185">Reference proteome</keyword>
<dbReference type="InParanoid" id="A0A1V9XY37"/>
<reference evidence="13 14" key="1">
    <citation type="journal article" date="2017" name="Gigascience">
        <title>Draft genome of the honey bee ectoparasitic mite, Tropilaelaps mercedesae, is shaped by the parasitic life history.</title>
        <authorList>
            <person name="Dong X."/>
            <person name="Armstrong S.D."/>
            <person name="Xia D."/>
            <person name="Makepeace B.L."/>
            <person name="Darby A.C."/>
            <person name="Kadowaki T."/>
        </authorList>
    </citation>
    <scope>NUCLEOTIDE SEQUENCE [LARGE SCALE GENOMIC DNA]</scope>
    <source>
        <strain evidence="13">Wuxi-XJTLU</strain>
    </source>
</reference>
<dbReference type="GO" id="GO:0005272">
    <property type="term" value="F:sodium channel activity"/>
    <property type="evidence" value="ECO:0007669"/>
    <property type="project" value="UniProtKB-KW"/>
</dbReference>
<keyword evidence="5 12" id="KW-0812">Transmembrane</keyword>
<keyword evidence="8 12" id="KW-0406">Ion transport</keyword>
<keyword evidence="10 12" id="KW-0739">Sodium transport</keyword>
<comment type="similarity">
    <text evidence="2 12">Belongs to the amiloride-sensitive sodium channel (TC 1.A.6) family.</text>
</comment>
<evidence type="ECO:0000256" key="4">
    <source>
        <dbReference type="ARBA" id="ARBA00022461"/>
    </source>
</evidence>
<dbReference type="OrthoDB" id="6525436at2759"/>
<evidence type="ECO:0000256" key="3">
    <source>
        <dbReference type="ARBA" id="ARBA00022448"/>
    </source>
</evidence>
<evidence type="ECO:0000313" key="14">
    <source>
        <dbReference type="Proteomes" id="UP000192247"/>
    </source>
</evidence>
<evidence type="ECO:0000256" key="7">
    <source>
        <dbReference type="ARBA" id="ARBA00023053"/>
    </source>
</evidence>
<evidence type="ECO:0000256" key="10">
    <source>
        <dbReference type="ARBA" id="ARBA00023201"/>
    </source>
</evidence>
<comment type="caution">
    <text evidence="13">The sequence shown here is derived from an EMBL/GenBank/DDBJ whole genome shotgun (WGS) entry which is preliminary data.</text>
</comment>
<dbReference type="EMBL" id="MNPL01002301">
    <property type="protein sequence ID" value="OQR78379.1"/>
    <property type="molecule type" value="Genomic_DNA"/>
</dbReference>
<proteinExistence type="inferred from homology"/>
<gene>
    <name evidence="13" type="ORF">BIW11_06451</name>
</gene>
<comment type="subcellular location">
    <subcellularLocation>
        <location evidence="1">Membrane</location>
        <topology evidence="1">Multi-pass membrane protein</topology>
    </subcellularLocation>
</comment>
<dbReference type="GO" id="GO:0016020">
    <property type="term" value="C:membrane"/>
    <property type="evidence" value="ECO:0007669"/>
    <property type="project" value="UniProtKB-SubCell"/>
</dbReference>
<dbReference type="AlphaFoldDB" id="A0A1V9XY37"/>
<name>A0A1V9XY37_9ACAR</name>
<keyword evidence="11 12" id="KW-0407">Ion channel</keyword>
<keyword evidence="7" id="KW-0915">Sodium</keyword>
<keyword evidence="3 12" id="KW-0813">Transport</keyword>
<evidence type="ECO:0000256" key="1">
    <source>
        <dbReference type="ARBA" id="ARBA00004141"/>
    </source>
</evidence>
<evidence type="ECO:0000256" key="12">
    <source>
        <dbReference type="RuleBase" id="RU000679"/>
    </source>
</evidence>
<sequence>MCCVYKTTQHQMKRNVHEVREQKLKRVAKREKSDRIFKYVSKHIFGWSISAICTLGCGYQALTALQTYLEHPSVVSSTYVKEAAEFPGVTICPENWYNMTQVCKFWPRNCTRKDVMQAYSLPKLVTLSEFRFYGQPLLQSLFRCQMMSRTELCQPFDCVK</sequence>
<evidence type="ECO:0000256" key="6">
    <source>
        <dbReference type="ARBA" id="ARBA00022989"/>
    </source>
</evidence>
<accession>A0A1V9XY37</accession>
<dbReference type="InterPro" id="IPR001873">
    <property type="entry name" value="ENaC"/>
</dbReference>
<evidence type="ECO:0000256" key="2">
    <source>
        <dbReference type="ARBA" id="ARBA00007193"/>
    </source>
</evidence>